<keyword evidence="3" id="KW-1185">Reference proteome</keyword>
<evidence type="ECO:0000313" key="3">
    <source>
        <dbReference type="Proteomes" id="UP001518925"/>
    </source>
</evidence>
<organism evidence="2 3">
    <name type="scientific">Bacillus suaedaesalsae</name>
    <dbReference type="NCBI Taxonomy" id="2810349"/>
    <lineage>
        <taxon>Bacteria</taxon>
        <taxon>Bacillati</taxon>
        <taxon>Bacillota</taxon>
        <taxon>Bacilli</taxon>
        <taxon>Bacillales</taxon>
        <taxon>Bacillaceae</taxon>
        <taxon>Bacillus</taxon>
    </lineage>
</organism>
<protein>
    <submittedName>
        <fullName evidence="2">DUF1259 domain-containing protein</fullName>
    </submittedName>
</protein>
<reference evidence="2 3" key="1">
    <citation type="submission" date="2021-02" db="EMBL/GenBank/DDBJ databases">
        <title>Bacillus sp. RD4P76, an endophyte from a halophyte.</title>
        <authorList>
            <person name="Sun J.-Q."/>
        </authorList>
    </citation>
    <scope>NUCLEOTIDE SEQUENCE [LARGE SCALE GENOMIC DNA]</scope>
    <source>
        <strain evidence="2 3">RD4P76</strain>
    </source>
</reference>
<proteinExistence type="predicted"/>
<feature type="signal peptide" evidence="1">
    <location>
        <begin position="1"/>
        <end position="20"/>
    </location>
</feature>
<evidence type="ECO:0000313" key="2">
    <source>
        <dbReference type="EMBL" id="MBM6618966.1"/>
    </source>
</evidence>
<dbReference type="Proteomes" id="UP001518925">
    <property type="component" value="Unassembled WGS sequence"/>
</dbReference>
<gene>
    <name evidence="2" type="ORF">JR050_14950</name>
</gene>
<comment type="caution">
    <text evidence="2">The sequence shown here is derived from an EMBL/GenBank/DDBJ whole genome shotgun (WGS) entry which is preliminary data.</text>
</comment>
<dbReference type="EMBL" id="JAFELM010000036">
    <property type="protein sequence ID" value="MBM6618966.1"/>
    <property type="molecule type" value="Genomic_DNA"/>
</dbReference>
<name>A0ABS2DKD9_9BACI</name>
<keyword evidence="1" id="KW-0732">Signal</keyword>
<sequence length="153" mass="17666">MKKYIVFISCLVLMSFPALTHAQKQLNCNELQLIFNTKVESENGICSVEMFRKTIDVTHMDKKLSPKTMELVFHFSFEQVDNKHTAVMGELALLEEEVNPVMDELRKGGLEVSALHNHMIHERPRIMYMHFQGIGDMNKQAKTIKRAIDKTSK</sequence>
<dbReference type="RefSeq" id="WP_204204305.1">
    <property type="nucleotide sequence ID" value="NZ_JAFELM010000036.1"/>
</dbReference>
<feature type="chain" id="PRO_5045598626" evidence="1">
    <location>
        <begin position="21"/>
        <end position="153"/>
    </location>
</feature>
<accession>A0ABS2DKD9</accession>
<dbReference type="InterPro" id="IPR011094">
    <property type="entry name" value="Uncharacterised_LppY/LpqO"/>
</dbReference>
<dbReference type="Pfam" id="PF07485">
    <property type="entry name" value="DUF1529"/>
    <property type="match status" value="1"/>
</dbReference>
<evidence type="ECO:0000256" key="1">
    <source>
        <dbReference type="SAM" id="SignalP"/>
    </source>
</evidence>